<comment type="caution">
    <text evidence="5">The sequence shown here is derived from an EMBL/GenBank/DDBJ whole genome shotgun (WGS) entry which is preliminary data.</text>
</comment>
<dbReference type="InterPro" id="IPR050627">
    <property type="entry name" value="Nitroreductase/BluB"/>
</dbReference>
<dbReference type="NCBIfam" id="TIGR02476">
    <property type="entry name" value="BluB"/>
    <property type="match status" value="1"/>
</dbReference>
<evidence type="ECO:0000256" key="1">
    <source>
        <dbReference type="ARBA" id="ARBA00022630"/>
    </source>
</evidence>
<organism evidence="5 6">
    <name type="scientific">Marinithermofilum abyssi</name>
    <dbReference type="NCBI Taxonomy" id="1571185"/>
    <lineage>
        <taxon>Bacteria</taxon>
        <taxon>Bacillati</taxon>
        <taxon>Bacillota</taxon>
        <taxon>Bacilli</taxon>
        <taxon>Bacillales</taxon>
        <taxon>Thermoactinomycetaceae</taxon>
        <taxon>Marinithermofilum</taxon>
    </lineage>
</organism>
<evidence type="ECO:0000256" key="2">
    <source>
        <dbReference type="ARBA" id="ARBA00022643"/>
    </source>
</evidence>
<dbReference type="RefSeq" id="WP_188646511.1">
    <property type="nucleotide sequence ID" value="NZ_BMHQ01000002.1"/>
</dbReference>
<name>A0A8J2YDA2_9BACL</name>
<evidence type="ECO:0000259" key="4">
    <source>
        <dbReference type="Pfam" id="PF00881"/>
    </source>
</evidence>
<dbReference type="EMBL" id="BMHQ01000002">
    <property type="protein sequence ID" value="GGE08288.1"/>
    <property type="molecule type" value="Genomic_DNA"/>
</dbReference>
<feature type="domain" description="Nitroreductase" evidence="4">
    <location>
        <begin position="16"/>
        <end position="183"/>
    </location>
</feature>
<dbReference type="GO" id="GO:0016491">
    <property type="term" value="F:oxidoreductase activity"/>
    <property type="evidence" value="ECO:0007669"/>
    <property type="project" value="UniProtKB-KW"/>
</dbReference>
<dbReference type="PANTHER" id="PTHR23026">
    <property type="entry name" value="NADPH NITROREDUCTASE"/>
    <property type="match status" value="1"/>
</dbReference>
<dbReference type="InterPro" id="IPR012825">
    <property type="entry name" value="BluB"/>
</dbReference>
<keyword evidence="1" id="KW-0285">Flavoprotein</keyword>
<dbReference type="InterPro" id="IPR000415">
    <property type="entry name" value="Nitroreductase-like"/>
</dbReference>
<evidence type="ECO:0000313" key="5">
    <source>
        <dbReference type="EMBL" id="GGE08288.1"/>
    </source>
</evidence>
<proteinExistence type="predicted"/>
<sequence>MTSFSPQERETIHRVIKARRDIRHFLPRPVPQDALERILEAAHHAPSVGFKQPWNFILVTSLSIRKQIKESFERTNASELARLDEGERKELYRRLKLEGIMEAPVNIAVTCDRNRDAPFILGQGPMPETDLYSTCLAIQNMWLAARAEDIGMGWVSILDPVETEKVLGLPDHVRLVAYLCLGYPVEFTEKPMLEREGWKSRLDLNSLVFENRWGEPYHP</sequence>
<keyword evidence="2" id="KW-0288">FMN</keyword>
<dbReference type="Proteomes" id="UP000625210">
    <property type="component" value="Unassembled WGS sequence"/>
</dbReference>
<evidence type="ECO:0000313" key="6">
    <source>
        <dbReference type="Proteomes" id="UP000625210"/>
    </source>
</evidence>
<evidence type="ECO:0000256" key="3">
    <source>
        <dbReference type="ARBA" id="ARBA00023002"/>
    </source>
</evidence>
<keyword evidence="3" id="KW-0560">Oxidoreductase</keyword>
<keyword evidence="6" id="KW-1185">Reference proteome</keyword>
<reference evidence="5" key="1">
    <citation type="journal article" date="2014" name="Int. J. Syst. Evol. Microbiol.">
        <title>Complete genome sequence of Corynebacterium casei LMG S-19264T (=DSM 44701T), isolated from a smear-ripened cheese.</title>
        <authorList>
            <consortium name="US DOE Joint Genome Institute (JGI-PGF)"/>
            <person name="Walter F."/>
            <person name="Albersmeier A."/>
            <person name="Kalinowski J."/>
            <person name="Ruckert C."/>
        </authorList>
    </citation>
    <scope>NUCLEOTIDE SEQUENCE</scope>
    <source>
        <strain evidence="5">CGMCC 1.15179</strain>
    </source>
</reference>
<reference evidence="5" key="2">
    <citation type="submission" date="2020-09" db="EMBL/GenBank/DDBJ databases">
        <authorList>
            <person name="Sun Q."/>
            <person name="Zhou Y."/>
        </authorList>
    </citation>
    <scope>NUCLEOTIDE SEQUENCE</scope>
    <source>
        <strain evidence="5">CGMCC 1.15179</strain>
    </source>
</reference>
<gene>
    <name evidence="5" type="ORF">GCM10011571_06920</name>
</gene>
<accession>A0A8J2YDA2</accession>
<dbReference type="InterPro" id="IPR029479">
    <property type="entry name" value="Nitroreductase"/>
</dbReference>
<dbReference type="SUPFAM" id="SSF55469">
    <property type="entry name" value="FMN-dependent nitroreductase-like"/>
    <property type="match status" value="1"/>
</dbReference>
<dbReference type="AlphaFoldDB" id="A0A8J2YDA2"/>
<protein>
    <submittedName>
        <fullName evidence="5">Nitroreductase</fullName>
    </submittedName>
</protein>
<dbReference type="PANTHER" id="PTHR23026:SF90">
    <property type="entry name" value="IODOTYROSINE DEIODINASE 1"/>
    <property type="match status" value="1"/>
</dbReference>
<dbReference type="Gene3D" id="3.40.109.10">
    <property type="entry name" value="NADH Oxidase"/>
    <property type="match status" value="1"/>
</dbReference>
<dbReference type="Pfam" id="PF00881">
    <property type="entry name" value="Nitroreductase"/>
    <property type="match status" value="1"/>
</dbReference>
<dbReference type="CDD" id="cd02145">
    <property type="entry name" value="BluB"/>
    <property type="match status" value="1"/>
</dbReference>